<evidence type="ECO:0000259" key="8">
    <source>
        <dbReference type="Pfam" id="PF02229"/>
    </source>
</evidence>
<dbReference type="Gene3D" id="2.30.31.10">
    <property type="entry name" value="Transcriptional Coactivator Pc4, Chain A"/>
    <property type="match status" value="1"/>
</dbReference>
<protein>
    <recommendedName>
        <fullName evidence="8">Transcriptional coactivator p15 (PC4) C-terminal domain-containing protein</fullName>
    </recommendedName>
</protein>
<feature type="domain" description="Transcriptional coactivator p15 (PC4) C-terminal" evidence="8">
    <location>
        <begin position="101"/>
        <end position="152"/>
    </location>
</feature>
<dbReference type="GO" id="GO:0005634">
    <property type="term" value="C:nucleus"/>
    <property type="evidence" value="ECO:0007669"/>
    <property type="project" value="UniProtKB-SubCell"/>
</dbReference>
<keyword evidence="10" id="KW-1185">Reference proteome</keyword>
<feature type="region of interest" description="Disordered" evidence="7">
    <location>
        <begin position="163"/>
        <end position="204"/>
    </location>
</feature>
<organism evidence="9 10">
    <name type="scientific">Cladophialophora chaetospira</name>
    <dbReference type="NCBI Taxonomy" id="386627"/>
    <lineage>
        <taxon>Eukaryota</taxon>
        <taxon>Fungi</taxon>
        <taxon>Dikarya</taxon>
        <taxon>Ascomycota</taxon>
        <taxon>Pezizomycotina</taxon>
        <taxon>Eurotiomycetes</taxon>
        <taxon>Chaetothyriomycetidae</taxon>
        <taxon>Chaetothyriales</taxon>
        <taxon>Herpotrichiellaceae</taxon>
        <taxon>Cladophialophora</taxon>
    </lineage>
</organism>
<evidence type="ECO:0000256" key="2">
    <source>
        <dbReference type="ARBA" id="ARBA00009001"/>
    </source>
</evidence>
<keyword evidence="6" id="KW-0539">Nucleus</keyword>
<dbReference type="AlphaFoldDB" id="A0AA38WYW1"/>
<name>A0AA38WYW1_9EURO</name>
<dbReference type="GO" id="GO:0003677">
    <property type="term" value="F:DNA binding"/>
    <property type="evidence" value="ECO:0007669"/>
    <property type="project" value="UniProtKB-KW"/>
</dbReference>
<evidence type="ECO:0000256" key="5">
    <source>
        <dbReference type="ARBA" id="ARBA00023163"/>
    </source>
</evidence>
<dbReference type="InterPro" id="IPR009044">
    <property type="entry name" value="ssDNA-bd_transcriptional_reg"/>
</dbReference>
<evidence type="ECO:0000313" key="10">
    <source>
        <dbReference type="Proteomes" id="UP001172673"/>
    </source>
</evidence>
<dbReference type="InterPro" id="IPR003173">
    <property type="entry name" value="PC4_C"/>
</dbReference>
<dbReference type="Pfam" id="PF02229">
    <property type="entry name" value="PC4"/>
    <property type="match status" value="1"/>
</dbReference>
<evidence type="ECO:0000256" key="4">
    <source>
        <dbReference type="ARBA" id="ARBA00023125"/>
    </source>
</evidence>
<feature type="region of interest" description="Disordered" evidence="7">
    <location>
        <begin position="55"/>
        <end position="95"/>
    </location>
</feature>
<comment type="similarity">
    <text evidence="2">Belongs to the transcriptional coactivator PC4 family.</text>
</comment>
<reference evidence="9" key="1">
    <citation type="submission" date="2022-10" db="EMBL/GenBank/DDBJ databases">
        <title>Culturing micro-colonial fungi from biological soil crusts in the Mojave desert and describing Neophaeococcomyces mojavensis, and introducing the new genera and species Taxawa tesnikishii.</title>
        <authorList>
            <person name="Kurbessoian T."/>
            <person name="Stajich J.E."/>
        </authorList>
    </citation>
    <scope>NUCLEOTIDE SEQUENCE</scope>
    <source>
        <strain evidence="9">TK_41</strain>
    </source>
</reference>
<keyword evidence="5" id="KW-0804">Transcription</keyword>
<dbReference type="SUPFAM" id="SSF54447">
    <property type="entry name" value="ssDNA-binding transcriptional regulator domain"/>
    <property type="match status" value="1"/>
</dbReference>
<gene>
    <name evidence="9" type="ORF">H2200_011855</name>
</gene>
<evidence type="ECO:0000256" key="7">
    <source>
        <dbReference type="SAM" id="MobiDB-lite"/>
    </source>
</evidence>
<evidence type="ECO:0000256" key="6">
    <source>
        <dbReference type="ARBA" id="ARBA00023242"/>
    </source>
</evidence>
<dbReference type="GO" id="GO:0003713">
    <property type="term" value="F:transcription coactivator activity"/>
    <property type="evidence" value="ECO:0007669"/>
    <property type="project" value="InterPro"/>
</dbReference>
<feature type="region of interest" description="Disordered" evidence="7">
    <location>
        <begin position="1"/>
        <end position="34"/>
    </location>
</feature>
<dbReference type="PANTHER" id="PTHR13215">
    <property type="entry name" value="RNA POLYMERASE II TRANSCRIPTIONAL COACTIVATOR"/>
    <property type="match status" value="1"/>
</dbReference>
<dbReference type="Proteomes" id="UP001172673">
    <property type="component" value="Unassembled WGS sequence"/>
</dbReference>
<evidence type="ECO:0000313" key="9">
    <source>
        <dbReference type="EMBL" id="KAJ9603669.1"/>
    </source>
</evidence>
<evidence type="ECO:0000256" key="3">
    <source>
        <dbReference type="ARBA" id="ARBA00023015"/>
    </source>
</evidence>
<comment type="caution">
    <text evidence="9">The sequence shown here is derived from an EMBL/GenBank/DDBJ whole genome shotgun (WGS) entry which is preliminary data.</text>
</comment>
<sequence>MKSATKNKTNKKVVASPTPSTPKKDPLKNPAHPYAFEHLHNNYITSLSHANTMPFNSKKRKSAAESDAEDVLTTKRGKGASGNAFQPSAKPQVDSDGNKYWEIAKARRVTISEFKGKTMVGIREYYEKDGQWLPGKKGISMSVEQYSALIQIMPQVEELLNSKGEKLPRPNYNGVAPAQVDDEDDDEEERDVRPNIEATSDEDE</sequence>
<dbReference type="GO" id="GO:0060261">
    <property type="term" value="P:positive regulation of transcription initiation by RNA polymerase II"/>
    <property type="evidence" value="ECO:0007669"/>
    <property type="project" value="InterPro"/>
</dbReference>
<feature type="compositionally biased region" description="Acidic residues" evidence="7">
    <location>
        <begin position="180"/>
        <end position="189"/>
    </location>
</feature>
<proteinExistence type="inferred from homology"/>
<keyword evidence="3" id="KW-0805">Transcription regulation</keyword>
<comment type="subcellular location">
    <subcellularLocation>
        <location evidence="1">Nucleus</location>
    </subcellularLocation>
</comment>
<dbReference type="EMBL" id="JAPDRK010000021">
    <property type="protein sequence ID" value="KAJ9603669.1"/>
    <property type="molecule type" value="Genomic_DNA"/>
</dbReference>
<accession>A0AA38WYW1</accession>
<keyword evidence="4" id="KW-0238">DNA-binding</keyword>
<dbReference type="InterPro" id="IPR045125">
    <property type="entry name" value="Sub1/Tcp4-like"/>
</dbReference>
<evidence type="ECO:0000256" key="1">
    <source>
        <dbReference type="ARBA" id="ARBA00004123"/>
    </source>
</evidence>